<dbReference type="PANTHER" id="PTHR42709:SF6">
    <property type="entry name" value="UNDECAPRENYL PHOSPHATE TRANSPORTER A"/>
    <property type="match status" value="1"/>
</dbReference>
<evidence type="ECO:0000256" key="7">
    <source>
        <dbReference type="SAM" id="Phobius"/>
    </source>
</evidence>
<dbReference type="AlphaFoldDB" id="A0A4U1HYF7"/>
<gene>
    <name evidence="9" type="ORF">FAZ69_21925</name>
</gene>
<dbReference type="InterPro" id="IPR001763">
    <property type="entry name" value="Rhodanese-like_dom"/>
</dbReference>
<dbReference type="InterPro" id="IPR032816">
    <property type="entry name" value="VTT_dom"/>
</dbReference>
<dbReference type="EMBL" id="SWJE01000012">
    <property type="protein sequence ID" value="TKC85973.1"/>
    <property type="molecule type" value="Genomic_DNA"/>
</dbReference>
<reference evidence="9 10" key="1">
    <citation type="submission" date="2019-04" db="EMBL/GenBank/DDBJ databases">
        <title>Trinickia sp. 7GSK02, isolated from subtropical forest soil.</title>
        <authorList>
            <person name="Gao Z.-H."/>
            <person name="Qiu L.-H."/>
        </authorList>
    </citation>
    <scope>NUCLEOTIDE SEQUENCE [LARGE SCALE GENOMIC DNA]</scope>
    <source>
        <strain evidence="9 10">7GSK02</strain>
    </source>
</reference>
<dbReference type="Pfam" id="PF09335">
    <property type="entry name" value="VTT_dom"/>
    <property type="match status" value="1"/>
</dbReference>
<proteinExistence type="predicted"/>
<organism evidence="9 10">
    <name type="scientific">Trinickia terrae</name>
    <dbReference type="NCBI Taxonomy" id="2571161"/>
    <lineage>
        <taxon>Bacteria</taxon>
        <taxon>Pseudomonadati</taxon>
        <taxon>Pseudomonadota</taxon>
        <taxon>Betaproteobacteria</taxon>
        <taxon>Burkholderiales</taxon>
        <taxon>Burkholderiaceae</taxon>
        <taxon>Trinickia</taxon>
    </lineage>
</organism>
<dbReference type="Gene3D" id="3.40.250.10">
    <property type="entry name" value="Rhodanese-like domain"/>
    <property type="match status" value="1"/>
</dbReference>
<keyword evidence="4 7" id="KW-1133">Transmembrane helix</keyword>
<feature type="domain" description="Rhodanese" evidence="8">
    <location>
        <begin position="217"/>
        <end position="308"/>
    </location>
</feature>
<feature type="transmembrane region" description="Helical" evidence="7">
    <location>
        <begin position="174"/>
        <end position="193"/>
    </location>
</feature>
<sequence length="348" mass="37269">MNALSTSAIANWGAAAVFLNVLLTRLGVPIPAVPTLVVAGTAIASGALPFWSALLGAVAGALAGDGVWFAAGRRYGERVFDALGRLSPHIEVPVRTARSLFERFGVSLTAVSKFVPGLAFITPPLMGTTRVDARIYVAWDLASAASWAAFWLLGGVLVHKELHLLLSVVRAHDATLIDVAAAVLAGYFALRLVQRWRVRRWIARRRRALASAAPEAHAAAPVILDARAEPIRSLAAHRIPCARPLDLSSADKVDEALMADDAVVYCVCSDHASAREVGRKMREKGFTRVRTVKGGLDAWRRRGYPIETPPAVGDGADEVRSPDAPHEPAHENEPMTVRCIAPKRPSGS</sequence>
<feature type="transmembrane region" description="Helical" evidence="7">
    <location>
        <begin position="135"/>
        <end position="154"/>
    </location>
</feature>
<keyword evidence="2" id="KW-1003">Cell membrane</keyword>
<evidence type="ECO:0000256" key="6">
    <source>
        <dbReference type="SAM" id="MobiDB-lite"/>
    </source>
</evidence>
<dbReference type="RefSeq" id="WP_136897190.1">
    <property type="nucleotide sequence ID" value="NZ_SWJE01000012.1"/>
</dbReference>
<feature type="transmembrane region" description="Helical" evidence="7">
    <location>
        <begin position="50"/>
        <end position="71"/>
    </location>
</feature>
<evidence type="ECO:0000259" key="8">
    <source>
        <dbReference type="PROSITE" id="PS50206"/>
    </source>
</evidence>
<dbReference type="PROSITE" id="PS50206">
    <property type="entry name" value="RHODANESE_3"/>
    <property type="match status" value="1"/>
</dbReference>
<dbReference type="InterPro" id="IPR036873">
    <property type="entry name" value="Rhodanese-like_dom_sf"/>
</dbReference>
<evidence type="ECO:0000313" key="10">
    <source>
        <dbReference type="Proteomes" id="UP000305539"/>
    </source>
</evidence>
<dbReference type="GO" id="GO:0005886">
    <property type="term" value="C:plasma membrane"/>
    <property type="evidence" value="ECO:0007669"/>
    <property type="project" value="UniProtKB-SubCell"/>
</dbReference>
<dbReference type="InterPro" id="IPR051311">
    <property type="entry name" value="DedA_domain"/>
</dbReference>
<evidence type="ECO:0000256" key="5">
    <source>
        <dbReference type="ARBA" id="ARBA00023136"/>
    </source>
</evidence>
<dbReference type="Proteomes" id="UP000305539">
    <property type="component" value="Unassembled WGS sequence"/>
</dbReference>
<name>A0A4U1HYF7_9BURK</name>
<dbReference type="PANTHER" id="PTHR42709">
    <property type="entry name" value="ALKALINE PHOSPHATASE LIKE PROTEIN"/>
    <property type="match status" value="1"/>
</dbReference>
<protein>
    <submittedName>
        <fullName evidence="9">Cytochrome P460</fullName>
    </submittedName>
</protein>
<dbReference type="SUPFAM" id="SSF52821">
    <property type="entry name" value="Rhodanese/Cell cycle control phosphatase"/>
    <property type="match status" value="1"/>
</dbReference>
<keyword evidence="3 7" id="KW-0812">Transmembrane</keyword>
<dbReference type="Pfam" id="PF00581">
    <property type="entry name" value="Rhodanese"/>
    <property type="match status" value="1"/>
</dbReference>
<keyword evidence="5 7" id="KW-0472">Membrane</keyword>
<dbReference type="SMART" id="SM00450">
    <property type="entry name" value="RHOD"/>
    <property type="match status" value="1"/>
</dbReference>
<evidence type="ECO:0000313" key="9">
    <source>
        <dbReference type="EMBL" id="TKC85973.1"/>
    </source>
</evidence>
<accession>A0A4U1HYF7</accession>
<comment type="subcellular location">
    <subcellularLocation>
        <location evidence="1">Cell membrane</location>
        <topology evidence="1">Multi-pass membrane protein</topology>
    </subcellularLocation>
</comment>
<dbReference type="OrthoDB" id="21108at2"/>
<feature type="region of interest" description="Disordered" evidence="6">
    <location>
        <begin position="303"/>
        <end position="348"/>
    </location>
</feature>
<evidence type="ECO:0000256" key="4">
    <source>
        <dbReference type="ARBA" id="ARBA00022989"/>
    </source>
</evidence>
<comment type="caution">
    <text evidence="9">The sequence shown here is derived from an EMBL/GenBank/DDBJ whole genome shotgun (WGS) entry which is preliminary data.</text>
</comment>
<evidence type="ECO:0000256" key="1">
    <source>
        <dbReference type="ARBA" id="ARBA00004651"/>
    </source>
</evidence>
<feature type="compositionally biased region" description="Basic and acidic residues" evidence="6">
    <location>
        <begin position="317"/>
        <end position="333"/>
    </location>
</feature>
<keyword evidence="10" id="KW-1185">Reference proteome</keyword>
<evidence type="ECO:0000256" key="3">
    <source>
        <dbReference type="ARBA" id="ARBA00022692"/>
    </source>
</evidence>
<evidence type="ECO:0000256" key="2">
    <source>
        <dbReference type="ARBA" id="ARBA00022475"/>
    </source>
</evidence>